<dbReference type="EMBL" id="FQYW01000022">
    <property type="protein sequence ID" value="SHI99438.1"/>
    <property type="molecule type" value="Genomic_DNA"/>
</dbReference>
<dbReference type="Proteomes" id="UP000191240">
    <property type="component" value="Unassembled WGS sequence"/>
</dbReference>
<evidence type="ECO:0000313" key="3">
    <source>
        <dbReference type="EMBL" id="SHI99438.1"/>
    </source>
</evidence>
<feature type="transmembrane region" description="Helical" evidence="2">
    <location>
        <begin position="65"/>
        <end position="85"/>
    </location>
</feature>
<evidence type="ECO:0000256" key="2">
    <source>
        <dbReference type="SAM" id="Phobius"/>
    </source>
</evidence>
<sequence length="187" mass="20836">MDKNRKNKDNRAVRKHISAARDWLGRAESSMDKENSLRGDLDVMLAQAELQRARETKFGHGWRKWLIRLAPLIIAVAVGIGYLAILNSSRVIEAPANITTVKDSDTPSTGLEKTQVVKIQPSIEEHERAVPNTSENSDTGFVRQEPPMVEVEPQMPPSEVPSARTEGKVPDTEMQQLMQAAGKTLRE</sequence>
<dbReference type="AlphaFoldDB" id="A0A1M6FNV8"/>
<proteinExistence type="predicted"/>
<keyword evidence="2" id="KW-0812">Transmembrane</keyword>
<evidence type="ECO:0000256" key="1">
    <source>
        <dbReference type="SAM" id="MobiDB-lite"/>
    </source>
</evidence>
<gene>
    <name evidence="3" type="ORF">SAMN02745671_02344</name>
</gene>
<organism evidence="3 4">
    <name type="scientific">Anaerovibrio lipolyticus DSM 3074</name>
    <dbReference type="NCBI Taxonomy" id="1120997"/>
    <lineage>
        <taxon>Bacteria</taxon>
        <taxon>Bacillati</taxon>
        <taxon>Bacillota</taxon>
        <taxon>Negativicutes</taxon>
        <taxon>Selenomonadales</taxon>
        <taxon>Selenomonadaceae</taxon>
        <taxon>Anaerovibrio</taxon>
    </lineage>
</organism>
<evidence type="ECO:0000313" key="4">
    <source>
        <dbReference type="Proteomes" id="UP000191240"/>
    </source>
</evidence>
<feature type="region of interest" description="Disordered" evidence="1">
    <location>
        <begin position="149"/>
        <end position="171"/>
    </location>
</feature>
<protein>
    <recommendedName>
        <fullName evidence="5">Preprotein translocase subunit SecG</fullName>
    </recommendedName>
</protein>
<accession>A0A1M6FNV8</accession>
<evidence type="ECO:0008006" key="5">
    <source>
        <dbReference type="Google" id="ProtNLM"/>
    </source>
</evidence>
<name>A0A1M6FNV8_9FIRM</name>
<dbReference type="OrthoDB" id="1629525at2"/>
<keyword evidence="2" id="KW-1133">Transmembrane helix</keyword>
<dbReference type="RefSeq" id="WP_052212134.1">
    <property type="nucleotide sequence ID" value="NZ_FQYW01000022.1"/>
</dbReference>
<reference evidence="3 4" key="1">
    <citation type="submission" date="2016-11" db="EMBL/GenBank/DDBJ databases">
        <authorList>
            <person name="Jaros S."/>
            <person name="Januszkiewicz K."/>
            <person name="Wedrychowicz H."/>
        </authorList>
    </citation>
    <scope>NUCLEOTIDE SEQUENCE [LARGE SCALE GENOMIC DNA]</scope>
    <source>
        <strain evidence="3 4">DSM 3074</strain>
    </source>
</reference>
<keyword evidence="2" id="KW-0472">Membrane</keyword>